<feature type="non-terminal residue" evidence="3">
    <location>
        <position position="1"/>
    </location>
</feature>
<reference evidence="3" key="1">
    <citation type="submission" date="2018-05" db="EMBL/GenBank/DDBJ databases">
        <title>Draft genome of Mucuna pruriens seed.</title>
        <authorList>
            <person name="Nnadi N.E."/>
            <person name="Vos R."/>
            <person name="Hasami M.H."/>
            <person name="Devisetty U.K."/>
            <person name="Aguiy J.C."/>
        </authorList>
    </citation>
    <scope>NUCLEOTIDE SEQUENCE [LARGE SCALE GENOMIC DNA]</scope>
    <source>
        <strain evidence="3">JCA_2017</strain>
    </source>
</reference>
<name>A0A371FZW6_MUCPR</name>
<dbReference type="STRING" id="157652.A0A371FZW6"/>
<protein>
    <submittedName>
        <fullName evidence="3">Transcription factor</fullName>
    </submittedName>
</protein>
<dbReference type="InterPro" id="IPR007592">
    <property type="entry name" value="GEBP"/>
</dbReference>
<gene>
    <name evidence="3" type="ORF">CR513_35190</name>
</gene>
<dbReference type="Pfam" id="PF04504">
    <property type="entry name" value="GeBP-like_DBD"/>
    <property type="match status" value="1"/>
</dbReference>
<dbReference type="InterPro" id="IPR053932">
    <property type="entry name" value="GeBP-like_DBD"/>
</dbReference>
<dbReference type="EMBL" id="QJKJ01007229">
    <property type="protein sequence ID" value="RDX83847.1"/>
    <property type="molecule type" value="Genomic_DNA"/>
</dbReference>
<dbReference type="GO" id="GO:0005634">
    <property type="term" value="C:nucleus"/>
    <property type="evidence" value="ECO:0007669"/>
    <property type="project" value="TreeGrafter"/>
</dbReference>
<keyword evidence="4" id="KW-1185">Reference proteome</keyword>
<sequence>MEQEDKKKSGLTKMFQRVWSEEDEHAILKGMAEFISMTGQEPYRYAEAFHNFVKKSLHAEASSMQLKEKIRRMKKKFETNSRRGKNGKDPRFSKPLDQIAYELGKKVWGEEAHGLVEKPKPIGKKVANTSKKEDATTSDVVNEETLAGVLVRDNYCEHEIFRYYLILYYVKSLSEIRA</sequence>
<dbReference type="Proteomes" id="UP000257109">
    <property type="component" value="Unassembled WGS sequence"/>
</dbReference>
<feature type="domain" description="Glabrous enhancer-binding protein-like DBD" evidence="2">
    <location>
        <begin position="15"/>
        <end position="109"/>
    </location>
</feature>
<dbReference type="AlphaFoldDB" id="A0A371FZW6"/>
<organism evidence="3 4">
    <name type="scientific">Mucuna pruriens</name>
    <name type="common">Velvet bean</name>
    <name type="synonym">Dolichos pruriens</name>
    <dbReference type="NCBI Taxonomy" id="157652"/>
    <lineage>
        <taxon>Eukaryota</taxon>
        <taxon>Viridiplantae</taxon>
        <taxon>Streptophyta</taxon>
        <taxon>Embryophyta</taxon>
        <taxon>Tracheophyta</taxon>
        <taxon>Spermatophyta</taxon>
        <taxon>Magnoliopsida</taxon>
        <taxon>eudicotyledons</taxon>
        <taxon>Gunneridae</taxon>
        <taxon>Pentapetalae</taxon>
        <taxon>rosids</taxon>
        <taxon>fabids</taxon>
        <taxon>Fabales</taxon>
        <taxon>Fabaceae</taxon>
        <taxon>Papilionoideae</taxon>
        <taxon>50 kb inversion clade</taxon>
        <taxon>NPAAA clade</taxon>
        <taxon>indigoferoid/millettioid clade</taxon>
        <taxon>Phaseoleae</taxon>
        <taxon>Mucuna</taxon>
    </lineage>
</organism>
<comment type="caution">
    <text evidence="3">The sequence shown here is derived from an EMBL/GenBank/DDBJ whole genome shotgun (WGS) entry which is preliminary data.</text>
</comment>
<accession>A0A371FZW6</accession>
<comment type="similarity">
    <text evidence="1">Belongs to the GeBP family.</text>
</comment>
<evidence type="ECO:0000256" key="1">
    <source>
        <dbReference type="ARBA" id="ARBA00010820"/>
    </source>
</evidence>
<evidence type="ECO:0000313" key="4">
    <source>
        <dbReference type="Proteomes" id="UP000257109"/>
    </source>
</evidence>
<dbReference type="OrthoDB" id="661680at2759"/>
<evidence type="ECO:0000259" key="2">
    <source>
        <dbReference type="Pfam" id="PF04504"/>
    </source>
</evidence>
<feature type="non-terminal residue" evidence="3">
    <location>
        <position position="178"/>
    </location>
</feature>
<dbReference type="GO" id="GO:0006355">
    <property type="term" value="P:regulation of DNA-templated transcription"/>
    <property type="evidence" value="ECO:0007669"/>
    <property type="project" value="InterPro"/>
</dbReference>
<dbReference type="PANTHER" id="PTHR31662">
    <property type="entry name" value="BNAANNG10740D PROTEIN-RELATED"/>
    <property type="match status" value="1"/>
</dbReference>
<proteinExistence type="inferred from homology"/>
<evidence type="ECO:0000313" key="3">
    <source>
        <dbReference type="EMBL" id="RDX83847.1"/>
    </source>
</evidence>
<dbReference type="PANTHER" id="PTHR31662:SF33">
    <property type="entry name" value="DNA-BINDING STOREKEEPER PROTEIN TRANSCRIPTIONAL REGULATOR-LIKE PROTEIN"/>
    <property type="match status" value="1"/>
</dbReference>